<dbReference type="PROSITE" id="PS50853">
    <property type="entry name" value="FN3"/>
    <property type="match status" value="1"/>
</dbReference>
<dbReference type="InterPro" id="IPR000421">
    <property type="entry name" value="FA58C"/>
</dbReference>
<dbReference type="SUPFAM" id="SSF49785">
    <property type="entry name" value="Galactose-binding domain-like"/>
    <property type="match status" value="2"/>
</dbReference>
<dbReference type="InterPro" id="IPR011050">
    <property type="entry name" value="Pectin_lyase_fold/virulence"/>
</dbReference>
<evidence type="ECO:0000313" key="5">
    <source>
        <dbReference type="Proteomes" id="UP001319200"/>
    </source>
</evidence>
<dbReference type="EMBL" id="JAHESF010000012">
    <property type="protein sequence ID" value="MBT1698068.1"/>
    <property type="molecule type" value="Genomic_DNA"/>
</dbReference>
<dbReference type="Pfam" id="PF00041">
    <property type="entry name" value="fn3"/>
    <property type="match status" value="1"/>
</dbReference>
<dbReference type="Pfam" id="PF00754">
    <property type="entry name" value="F5_F8_type_C"/>
    <property type="match status" value="1"/>
</dbReference>
<evidence type="ECO:0000259" key="3">
    <source>
        <dbReference type="PROSITE" id="PS51175"/>
    </source>
</evidence>
<dbReference type="Gene3D" id="2.160.20.10">
    <property type="entry name" value="Single-stranded right-handed beta-helix, Pectin lyase-like"/>
    <property type="match status" value="1"/>
</dbReference>
<accession>A0AAP2DMP7</accession>
<dbReference type="Proteomes" id="UP001319200">
    <property type="component" value="Unassembled WGS sequence"/>
</dbReference>
<evidence type="ECO:0000259" key="1">
    <source>
        <dbReference type="PROSITE" id="PS50022"/>
    </source>
</evidence>
<dbReference type="InterPro" id="IPR003961">
    <property type="entry name" value="FN3_dom"/>
</dbReference>
<dbReference type="CDD" id="cd04082">
    <property type="entry name" value="CBM35_pectate_lyase-like"/>
    <property type="match status" value="1"/>
</dbReference>
<feature type="domain" description="F5/8 type C" evidence="1">
    <location>
        <begin position="690"/>
        <end position="833"/>
    </location>
</feature>
<dbReference type="InterPro" id="IPR039513">
    <property type="entry name" value="PL-6"/>
</dbReference>
<feature type="domain" description="Fibronectin type-III" evidence="2">
    <location>
        <begin position="478"/>
        <end position="568"/>
    </location>
</feature>
<comment type="caution">
    <text evidence="4">The sequence shown here is derived from an EMBL/GenBank/DDBJ whole genome shotgun (WGS) entry which is preliminary data.</text>
</comment>
<gene>
    <name evidence="4" type="ORF">KK083_14340</name>
</gene>
<keyword evidence="5" id="KW-1185">Reference proteome</keyword>
<dbReference type="AlphaFoldDB" id="A0AAP2DMP7"/>
<evidence type="ECO:0000259" key="2">
    <source>
        <dbReference type="PROSITE" id="PS50853"/>
    </source>
</evidence>
<evidence type="ECO:0000313" key="4">
    <source>
        <dbReference type="EMBL" id="MBT1698068.1"/>
    </source>
</evidence>
<dbReference type="SUPFAM" id="SSF49265">
    <property type="entry name" value="Fibronectin type III"/>
    <property type="match status" value="1"/>
</dbReference>
<dbReference type="SMART" id="SM00060">
    <property type="entry name" value="FN3"/>
    <property type="match status" value="1"/>
</dbReference>
<dbReference type="Gene3D" id="2.60.120.260">
    <property type="entry name" value="Galactose-binding domain-like"/>
    <property type="match status" value="2"/>
</dbReference>
<dbReference type="Gene3D" id="2.60.40.10">
    <property type="entry name" value="Immunoglobulins"/>
    <property type="match status" value="1"/>
</dbReference>
<dbReference type="Pfam" id="PF18962">
    <property type="entry name" value="Por_Secre_tail"/>
    <property type="match status" value="1"/>
</dbReference>
<dbReference type="InterPro" id="IPR036116">
    <property type="entry name" value="FN3_sf"/>
</dbReference>
<dbReference type="InterPro" id="IPR012334">
    <property type="entry name" value="Pectin_lyas_fold"/>
</dbReference>
<reference evidence="4 5" key="1">
    <citation type="submission" date="2021-05" db="EMBL/GenBank/DDBJ databases">
        <title>A Polyphasic approach of four new species of the genus Ohtaekwangia: Ohtaekwangia histidinii sp. nov., Ohtaekwangia cretensis sp. nov., Ohtaekwangia indiensis sp. nov., Ohtaekwangia reichenbachii sp. nov. from diverse environment.</title>
        <authorList>
            <person name="Octaviana S."/>
        </authorList>
    </citation>
    <scope>NUCLEOTIDE SEQUENCE [LARGE SCALE GENOMIC DNA]</scope>
    <source>
        <strain evidence="4 5">PWU4</strain>
    </source>
</reference>
<dbReference type="CDD" id="cd14251">
    <property type="entry name" value="PL-6"/>
    <property type="match status" value="1"/>
</dbReference>
<dbReference type="PROSITE" id="PS50022">
    <property type="entry name" value="FA58C_3"/>
    <property type="match status" value="1"/>
</dbReference>
<dbReference type="Pfam" id="PF16990">
    <property type="entry name" value="CBM_35"/>
    <property type="match status" value="1"/>
</dbReference>
<dbReference type="PROSITE" id="PS51175">
    <property type="entry name" value="CBM6"/>
    <property type="match status" value="1"/>
</dbReference>
<sequence length="928" mass="98552">MNKSFSSFFIKRKAWLLLLIFLLTRPGVLSAETITVSSLSALQSAINSASPGDIIIVTNGVYTASTAISVNRQGTASQPITIMAQTTGGVEIAGTTGFQLNSPAAYIIIKGFKFTHSTGTARINTGATHCTITRNVYECAAAGTGNKPYLSVSGDDNEISYNTFQNKSTEGCMVTIQGPGSDGMAQNTWIHHNYFFNFEPSGANNSSAIQPGLSSRSLTPAHSLIEYNLFVQCRGENENIANKSSDNIYRYNTFGTGTSELSLRHGNRMQVYGNFFLGSQGLRFCADDHKIYSNYFEGCSFAINCVNGDGEVADGDPLTSHDRPDRVQVVFNTLVNNTTNYRMPGRTGGLGATGIVFANNIIQGGDPISLSGTYSSPTWSGNILWNVTGGAMPSSGYTTADPKLVEDANSVYHIQSNSPAIDASTGSYTYVTEDIDKQSRSGARDVGGDEYQTTPVLNRPLTTADVGPAAGLVSAPAAPGGLGAAAVSTSQINLSWTDNSTNESSFRIERSANGGSTWSFLADVAANTTTYANTGLPASTTYHYRVRAENTGGNSAFSNTANATTQAPPVTPVYQAEDATIVSGVVESNHTGFNGTGFVNYDNVAGSYVQWSINVTSAGNYNLAIRYANASGVDRPMDIAVNGTVVHTGLSFSPTTAWTDWTTRTFAVSLNAGINTVRATATTAGGGPNVDQLEVTGTAPQNVALNKTVTASSSDTNVPVNAVDGNTTTRWSASTYPQWLEVDLGALYDISRTEVISYEDRAYQFVVESKTTSSGAYSQIVNRSTNTTPGTIAAPITNTFTAVSARFVRITVTGASGYTGSWASLLEFRVFGVPAAGALERSSTESLSAISPNPVADKVTVYYETTREGNVRVQLYNTVQNSVVVLRDERLPAGKHHTVVDTSRLPEGLHFIRVMSDGKVTTHKVLKK</sequence>
<dbReference type="Pfam" id="PF14592">
    <property type="entry name" value="Chondroitinas_B"/>
    <property type="match status" value="1"/>
</dbReference>
<dbReference type="NCBIfam" id="TIGR04183">
    <property type="entry name" value="Por_Secre_tail"/>
    <property type="match status" value="1"/>
</dbReference>
<dbReference type="InterPro" id="IPR026444">
    <property type="entry name" value="Secre_tail"/>
</dbReference>
<dbReference type="InterPro" id="IPR008979">
    <property type="entry name" value="Galactose-bd-like_sf"/>
</dbReference>
<dbReference type="GO" id="GO:0030246">
    <property type="term" value="F:carbohydrate binding"/>
    <property type="evidence" value="ECO:0007669"/>
    <property type="project" value="InterPro"/>
</dbReference>
<dbReference type="CDD" id="cd00063">
    <property type="entry name" value="FN3"/>
    <property type="match status" value="1"/>
</dbReference>
<proteinExistence type="predicted"/>
<dbReference type="InterPro" id="IPR005084">
    <property type="entry name" value="CBM6"/>
</dbReference>
<feature type="domain" description="CBM6" evidence="3">
    <location>
        <begin position="572"/>
        <end position="696"/>
    </location>
</feature>
<organism evidence="4 5">
    <name type="scientific">Chryseosolibacter histidini</name>
    <dbReference type="NCBI Taxonomy" id="2782349"/>
    <lineage>
        <taxon>Bacteria</taxon>
        <taxon>Pseudomonadati</taxon>
        <taxon>Bacteroidota</taxon>
        <taxon>Cytophagia</taxon>
        <taxon>Cytophagales</taxon>
        <taxon>Chryseotaleaceae</taxon>
        <taxon>Chryseosolibacter</taxon>
    </lineage>
</organism>
<protein>
    <submittedName>
        <fullName evidence="4">Discoidin domain-containing protein</fullName>
    </submittedName>
</protein>
<dbReference type="InterPro" id="IPR013783">
    <property type="entry name" value="Ig-like_fold"/>
</dbReference>
<dbReference type="RefSeq" id="WP_254163939.1">
    <property type="nucleotide sequence ID" value="NZ_JAHESF010000012.1"/>
</dbReference>
<dbReference type="SUPFAM" id="SSF51126">
    <property type="entry name" value="Pectin lyase-like"/>
    <property type="match status" value="1"/>
</dbReference>
<name>A0AAP2DMP7_9BACT</name>